<name>A0ACC0FPR3_9ERIC</name>
<sequence length="70" mass="7510">MGHVCFIIPRLVIGVFVQVLCSYSTLPLYAIVTQTAVHRSFAVADNLGEVSANAQIQTVCFNSLGLMLAP</sequence>
<comment type="caution">
    <text evidence="1">The sequence shown here is derived from an EMBL/GenBank/DDBJ whole genome shotgun (WGS) entry which is preliminary data.</text>
</comment>
<proteinExistence type="predicted"/>
<organism evidence="1 2">
    <name type="scientific">Camellia lanceoleosa</name>
    <dbReference type="NCBI Taxonomy" id="1840588"/>
    <lineage>
        <taxon>Eukaryota</taxon>
        <taxon>Viridiplantae</taxon>
        <taxon>Streptophyta</taxon>
        <taxon>Embryophyta</taxon>
        <taxon>Tracheophyta</taxon>
        <taxon>Spermatophyta</taxon>
        <taxon>Magnoliopsida</taxon>
        <taxon>eudicotyledons</taxon>
        <taxon>Gunneridae</taxon>
        <taxon>Pentapetalae</taxon>
        <taxon>asterids</taxon>
        <taxon>Ericales</taxon>
        <taxon>Theaceae</taxon>
        <taxon>Camellia</taxon>
    </lineage>
</organism>
<reference evidence="1 2" key="1">
    <citation type="journal article" date="2022" name="Plant J.">
        <title>Chromosome-level genome of Camellia lanceoleosa provides a valuable resource for understanding genome evolution and self-incompatibility.</title>
        <authorList>
            <person name="Gong W."/>
            <person name="Xiao S."/>
            <person name="Wang L."/>
            <person name="Liao Z."/>
            <person name="Chang Y."/>
            <person name="Mo W."/>
            <person name="Hu G."/>
            <person name="Li W."/>
            <person name="Zhao G."/>
            <person name="Zhu H."/>
            <person name="Hu X."/>
            <person name="Ji K."/>
            <person name="Xiang X."/>
            <person name="Song Q."/>
            <person name="Yuan D."/>
            <person name="Jin S."/>
            <person name="Zhang L."/>
        </authorList>
    </citation>
    <scope>NUCLEOTIDE SEQUENCE [LARGE SCALE GENOMIC DNA]</scope>
    <source>
        <strain evidence="1">SQ_2022a</strain>
    </source>
</reference>
<accession>A0ACC0FPR3</accession>
<gene>
    <name evidence="1" type="ORF">LOK49_LG12G02939</name>
</gene>
<evidence type="ECO:0000313" key="2">
    <source>
        <dbReference type="Proteomes" id="UP001060215"/>
    </source>
</evidence>
<evidence type="ECO:0000313" key="1">
    <source>
        <dbReference type="EMBL" id="KAI7990603.1"/>
    </source>
</evidence>
<keyword evidence="2" id="KW-1185">Reference proteome</keyword>
<protein>
    <submittedName>
        <fullName evidence="1">MLO-like protein 1</fullName>
    </submittedName>
</protein>
<dbReference type="EMBL" id="CM045770">
    <property type="protein sequence ID" value="KAI7990603.1"/>
    <property type="molecule type" value="Genomic_DNA"/>
</dbReference>
<dbReference type="Proteomes" id="UP001060215">
    <property type="component" value="Chromosome 13"/>
</dbReference>